<evidence type="ECO:0000256" key="1">
    <source>
        <dbReference type="SAM" id="MobiDB-lite"/>
    </source>
</evidence>
<organism evidence="3 4">
    <name type="scientific">Mytilus galloprovincialis</name>
    <name type="common">Mediterranean mussel</name>
    <dbReference type="NCBI Taxonomy" id="29158"/>
    <lineage>
        <taxon>Eukaryota</taxon>
        <taxon>Metazoa</taxon>
        <taxon>Spiralia</taxon>
        <taxon>Lophotrochozoa</taxon>
        <taxon>Mollusca</taxon>
        <taxon>Bivalvia</taxon>
        <taxon>Autobranchia</taxon>
        <taxon>Pteriomorphia</taxon>
        <taxon>Mytilida</taxon>
        <taxon>Mytiloidea</taxon>
        <taxon>Mytilidae</taxon>
        <taxon>Mytilinae</taxon>
        <taxon>Mytilus</taxon>
    </lineage>
</organism>
<dbReference type="AlphaFoldDB" id="A0A8B6FGE6"/>
<dbReference type="InterPro" id="IPR024079">
    <property type="entry name" value="MetalloPept_cat_dom_sf"/>
</dbReference>
<feature type="domain" description="Peptidase M12A" evidence="2">
    <location>
        <begin position="164"/>
        <end position="223"/>
    </location>
</feature>
<sequence>MDLFSRTTNSKKMRNDLNSNRSLWGHQSSPDAIRLSQVHGLLEAIEKRDYTEILKLYYRSQHQHTLNPKKKPLDIHVYIHRNQLDIKWIPHVEYAIKAIDGVTPGVNLFETIERDKSMIRIGVDDLKEQTMACTIHGSVLDLIKDPSRAKPFIHLGGKWREDQMKGTSIHELMHALSFHHEMQRFDTDLYLDVDENLDHNFCKKTDYALTRFDPFSVMMYPESIHLKRKEDGDRIWEMKETRERCQELSELNKVALNLIYKPCVNKFKNYSPKLSIQTQMLYCGRKVMITHNQVGESTTDGNCGPNNWANCPACRVITRIKDDENKSTEIPKLTKCLGKGKWQGLSGLFYCGKKDLKLGKDLKYMKSDGICGPDTGVPCDNCGQELFKYYSIASCDNIFKPRN</sequence>
<dbReference type="InterPro" id="IPR001506">
    <property type="entry name" value="Peptidase_M12A"/>
</dbReference>
<dbReference type="OrthoDB" id="6041438at2759"/>
<dbReference type="EMBL" id="UYJE01006870">
    <property type="protein sequence ID" value="VDI49774.1"/>
    <property type="molecule type" value="Genomic_DNA"/>
</dbReference>
<dbReference type="Pfam" id="PF01400">
    <property type="entry name" value="Astacin"/>
    <property type="match status" value="1"/>
</dbReference>
<keyword evidence="4" id="KW-1185">Reference proteome</keyword>
<accession>A0A8B6FGE6</accession>
<evidence type="ECO:0000313" key="3">
    <source>
        <dbReference type="EMBL" id="VDI49774.1"/>
    </source>
</evidence>
<protein>
    <recommendedName>
        <fullName evidence="2">Peptidase M12A domain-containing protein</fullName>
    </recommendedName>
</protein>
<evidence type="ECO:0000313" key="4">
    <source>
        <dbReference type="Proteomes" id="UP000596742"/>
    </source>
</evidence>
<proteinExistence type="predicted"/>
<name>A0A8B6FGE6_MYTGA</name>
<dbReference type="GO" id="GO:0004222">
    <property type="term" value="F:metalloendopeptidase activity"/>
    <property type="evidence" value="ECO:0007669"/>
    <property type="project" value="InterPro"/>
</dbReference>
<dbReference type="SUPFAM" id="SSF55486">
    <property type="entry name" value="Metalloproteases ('zincins'), catalytic domain"/>
    <property type="match status" value="1"/>
</dbReference>
<reference evidence="3" key="1">
    <citation type="submission" date="2018-11" db="EMBL/GenBank/DDBJ databases">
        <authorList>
            <person name="Alioto T."/>
            <person name="Alioto T."/>
        </authorList>
    </citation>
    <scope>NUCLEOTIDE SEQUENCE</scope>
</reference>
<evidence type="ECO:0000259" key="2">
    <source>
        <dbReference type="Pfam" id="PF01400"/>
    </source>
</evidence>
<feature type="region of interest" description="Disordered" evidence="1">
    <location>
        <begin position="1"/>
        <end position="23"/>
    </location>
</feature>
<gene>
    <name evidence="3" type="ORF">MGAL_10B039521</name>
</gene>
<dbReference type="Gene3D" id="3.40.390.10">
    <property type="entry name" value="Collagenase (Catalytic Domain)"/>
    <property type="match status" value="1"/>
</dbReference>
<dbReference type="GO" id="GO:0006508">
    <property type="term" value="P:proteolysis"/>
    <property type="evidence" value="ECO:0007669"/>
    <property type="project" value="InterPro"/>
</dbReference>
<dbReference type="Proteomes" id="UP000596742">
    <property type="component" value="Unassembled WGS sequence"/>
</dbReference>
<comment type="caution">
    <text evidence="3">The sequence shown here is derived from an EMBL/GenBank/DDBJ whole genome shotgun (WGS) entry which is preliminary data.</text>
</comment>